<comment type="caution">
    <text evidence="1">The sequence shown here is derived from an EMBL/GenBank/DDBJ whole genome shotgun (WGS) entry which is preliminary data.</text>
</comment>
<sequence length="87" mass="9820">MDVRKEMTQSIFLSGGLTLIPGFRKRLELEIEKLTPVKPRVHASPYRYHAAYLGACVHALGDAFRETKITLAEWTQSSRNADLFGTL</sequence>
<accession>A0A553NBV8</accession>
<dbReference type="STRING" id="6832.A0A553NBV8"/>
<proteinExistence type="predicted"/>
<reference evidence="1 2" key="1">
    <citation type="journal article" date="2018" name="Nat. Ecol. Evol.">
        <title>Genomic signatures of mitonuclear coevolution across populations of Tigriopus californicus.</title>
        <authorList>
            <person name="Barreto F.S."/>
            <person name="Watson E.T."/>
            <person name="Lima T.G."/>
            <person name="Willett C.S."/>
            <person name="Edmands S."/>
            <person name="Li W."/>
            <person name="Burton R.S."/>
        </authorList>
    </citation>
    <scope>NUCLEOTIDE SEQUENCE [LARGE SCALE GENOMIC DNA]</scope>
    <source>
        <strain evidence="1 2">San Diego</strain>
    </source>
</reference>
<evidence type="ECO:0000313" key="2">
    <source>
        <dbReference type="Proteomes" id="UP000318571"/>
    </source>
</evidence>
<protein>
    <submittedName>
        <fullName evidence="1">Uncharacterized protein</fullName>
    </submittedName>
</protein>
<dbReference type="AlphaFoldDB" id="A0A553NBV8"/>
<gene>
    <name evidence="1" type="ORF">TCAL_02030</name>
</gene>
<dbReference type="Pfam" id="PF00022">
    <property type="entry name" value="Actin"/>
    <property type="match status" value="1"/>
</dbReference>
<keyword evidence="2" id="KW-1185">Reference proteome</keyword>
<dbReference type="Proteomes" id="UP000318571">
    <property type="component" value="Chromosome 10"/>
</dbReference>
<dbReference type="Gene3D" id="3.30.420.40">
    <property type="match status" value="2"/>
</dbReference>
<dbReference type="InterPro" id="IPR043129">
    <property type="entry name" value="ATPase_NBD"/>
</dbReference>
<evidence type="ECO:0000313" key="1">
    <source>
        <dbReference type="EMBL" id="TRY62921.1"/>
    </source>
</evidence>
<name>A0A553NBV8_TIGCA</name>
<organism evidence="1 2">
    <name type="scientific">Tigriopus californicus</name>
    <name type="common">Marine copepod</name>
    <dbReference type="NCBI Taxonomy" id="6832"/>
    <lineage>
        <taxon>Eukaryota</taxon>
        <taxon>Metazoa</taxon>
        <taxon>Ecdysozoa</taxon>
        <taxon>Arthropoda</taxon>
        <taxon>Crustacea</taxon>
        <taxon>Multicrustacea</taxon>
        <taxon>Hexanauplia</taxon>
        <taxon>Copepoda</taxon>
        <taxon>Harpacticoida</taxon>
        <taxon>Harpacticidae</taxon>
        <taxon>Tigriopus</taxon>
    </lineage>
</organism>
<dbReference type="SUPFAM" id="SSF53067">
    <property type="entry name" value="Actin-like ATPase domain"/>
    <property type="match status" value="1"/>
</dbReference>
<dbReference type="InterPro" id="IPR004000">
    <property type="entry name" value="Actin"/>
</dbReference>
<dbReference type="EMBL" id="VCGU01000458">
    <property type="protein sequence ID" value="TRY62921.1"/>
    <property type="molecule type" value="Genomic_DNA"/>
</dbReference>